<dbReference type="PANTHER" id="PTHR24046:SF2">
    <property type="entry name" value="SIGNAL PEPTIDE, CUB AND EGF-LIKE DOMAIN-CONTAINING PROTEIN 3"/>
    <property type="match status" value="1"/>
</dbReference>
<dbReference type="AlphaFoldDB" id="A0A4Z2I533"/>
<name>A0A4Z2I533_9TELE</name>
<dbReference type="EMBL" id="SRLO01000128">
    <property type="protein sequence ID" value="TNN73169.1"/>
    <property type="molecule type" value="Genomic_DNA"/>
</dbReference>
<dbReference type="PANTHER" id="PTHR24046">
    <property type="entry name" value="SIGNAL PEPTIDE, CUB AND EGF-LIKE DOMAIN-CONTAINING"/>
    <property type="match status" value="1"/>
</dbReference>
<reference evidence="1 2" key="1">
    <citation type="submission" date="2019-03" db="EMBL/GenBank/DDBJ databases">
        <title>First draft genome of Liparis tanakae, snailfish: a comprehensive survey of snailfish specific genes.</title>
        <authorList>
            <person name="Kim W."/>
            <person name="Song I."/>
            <person name="Jeong J.-H."/>
            <person name="Kim D."/>
            <person name="Kim S."/>
            <person name="Ryu S."/>
            <person name="Song J.Y."/>
            <person name="Lee S.K."/>
        </authorList>
    </citation>
    <scope>NUCLEOTIDE SEQUENCE [LARGE SCALE GENOMIC DNA]</scope>
    <source>
        <tissue evidence="1">Muscle</tissue>
    </source>
</reference>
<keyword evidence="2" id="KW-1185">Reference proteome</keyword>
<accession>A0A4Z2I533</accession>
<dbReference type="OrthoDB" id="8767849at2759"/>
<dbReference type="GO" id="GO:0005615">
    <property type="term" value="C:extracellular space"/>
    <property type="evidence" value="ECO:0007669"/>
    <property type="project" value="TreeGrafter"/>
</dbReference>
<proteinExistence type="predicted"/>
<sequence>MAPKATLTCSKTGKKESCSLTCASKAHYLAESDNSYSVSCGIPIFRGKSLSRHNSSSSQSCIEALTPPVKQTASFKIKNAKCHLHPKLTGRTEDRGRTLGPGQCGAAVWIYRYV</sequence>
<dbReference type="InterPro" id="IPR052071">
    <property type="entry name" value="SCUB_EGF-like_domain"/>
</dbReference>
<dbReference type="GO" id="GO:0009986">
    <property type="term" value="C:cell surface"/>
    <property type="evidence" value="ECO:0007669"/>
    <property type="project" value="TreeGrafter"/>
</dbReference>
<dbReference type="GO" id="GO:0007165">
    <property type="term" value="P:signal transduction"/>
    <property type="evidence" value="ECO:0007669"/>
    <property type="project" value="TreeGrafter"/>
</dbReference>
<protein>
    <submittedName>
        <fullName evidence="1">Signal peptide, CUB and EGF-like domain-containing protein 3</fullName>
    </submittedName>
</protein>
<comment type="caution">
    <text evidence="1">The sequence shown here is derived from an EMBL/GenBank/DDBJ whole genome shotgun (WGS) entry which is preliminary data.</text>
</comment>
<organism evidence="1 2">
    <name type="scientific">Liparis tanakae</name>
    <name type="common">Tanaka's snailfish</name>
    <dbReference type="NCBI Taxonomy" id="230148"/>
    <lineage>
        <taxon>Eukaryota</taxon>
        <taxon>Metazoa</taxon>
        <taxon>Chordata</taxon>
        <taxon>Craniata</taxon>
        <taxon>Vertebrata</taxon>
        <taxon>Euteleostomi</taxon>
        <taxon>Actinopterygii</taxon>
        <taxon>Neopterygii</taxon>
        <taxon>Teleostei</taxon>
        <taxon>Neoteleostei</taxon>
        <taxon>Acanthomorphata</taxon>
        <taxon>Eupercaria</taxon>
        <taxon>Perciformes</taxon>
        <taxon>Cottioidei</taxon>
        <taxon>Cottales</taxon>
        <taxon>Liparidae</taxon>
        <taxon>Liparis</taxon>
    </lineage>
</organism>
<gene>
    <name evidence="1" type="primary">Scube3_1</name>
    <name evidence="1" type="ORF">EYF80_016655</name>
</gene>
<dbReference type="Proteomes" id="UP000314294">
    <property type="component" value="Unassembled WGS sequence"/>
</dbReference>
<evidence type="ECO:0000313" key="2">
    <source>
        <dbReference type="Proteomes" id="UP000314294"/>
    </source>
</evidence>
<evidence type="ECO:0000313" key="1">
    <source>
        <dbReference type="EMBL" id="TNN73169.1"/>
    </source>
</evidence>